<comment type="similarity">
    <text evidence="6">Belongs to the RnfG family.</text>
</comment>
<dbReference type="GO" id="GO:0010181">
    <property type="term" value="F:FMN binding"/>
    <property type="evidence" value="ECO:0007669"/>
    <property type="project" value="InterPro"/>
</dbReference>
<keyword evidence="6 7" id="KW-0812">Transmembrane</keyword>
<keyword evidence="4 6" id="KW-0288">FMN</keyword>
<sequence length="222" mass="24514">MTEDNKQSPTIEKATAINGAILALFALVSTGLIAVTHLITKDKIAEEIEAALARRLNDIIPAEAYDNDVYHDCMRVKSDELLGSQDHQNVYRMRKENEDYAVFMTSVAPDGYAGKIKLVVGIYQDGTIAGVRVTEHQETPGLGDKIEIEKSSWIKSFDAKSLTNTPIEQWKVTKDGGEFDALTGATITPRAIVKAVKNTLVFYERSREELFNPDTSCGVTDD</sequence>
<feature type="transmembrane region" description="Helical" evidence="7">
    <location>
        <begin position="20"/>
        <end position="39"/>
    </location>
</feature>
<dbReference type="GO" id="GO:0005886">
    <property type="term" value="C:plasma membrane"/>
    <property type="evidence" value="ECO:0007669"/>
    <property type="project" value="UniProtKB-SubCell"/>
</dbReference>
<keyword evidence="1 6" id="KW-0813">Transport</keyword>
<dbReference type="OrthoDB" id="9784165at2"/>
<keyword evidence="6" id="KW-0997">Cell inner membrane</keyword>
<keyword evidence="3 6" id="KW-0285">Flavoprotein</keyword>
<keyword evidence="6 7" id="KW-1133">Transmembrane helix</keyword>
<dbReference type="EC" id="7.-.-.-" evidence="6"/>
<dbReference type="SMART" id="SM00900">
    <property type="entry name" value="FMN_bind"/>
    <property type="match status" value="1"/>
</dbReference>
<dbReference type="Pfam" id="PF04205">
    <property type="entry name" value="FMN_bind"/>
    <property type="match status" value="1"/>
</dbReference>
<organism evidence="9 10">
    <name type="scientific">Aliikangiella marina</name>
    <dbReference type="NCBI Taxonomy" id="1712262"/>
    <lineage>
        <taxon>Bacteria</taxon>
        <taxon>Pseudomonadati</taxon>
        <taxon>Pseudomonadota</taxon>
        <taxon>Gammaproteobacteria</taxon>
        <taxon>Oceanospirillales</taxon>
        <taxon>Pleioneaceae</taxon>
        <taxon>Aliikangiella</taxon>
    </lineage>
</organism>
<keyword evidence="6 7" id="KW-0472">Membrane</keyword>
<name>A0A545T336_9GAMM</name>
<keyword evidence="6" id="KW-1278">Translocase</keyword>
<evidence type="ECO:0000256" key="2">
    <source>
        <dbReference type="ARBA" id="ARBA00022553"/>
    </source>
</evidence>
<evidence type="ECO:0000256" key="7">
    <source>
        <dbReference type="SAM" id="Phobius"/>
    </source>
</evidence>
<comment type="subcellular location">
    <subcellularLocation>
        <location evidence="6">Cell inner membrane</location>
        <topology evidence="6">Single-pass membrane protein</topology>
    </subcellularLocation>
</comment>
<comment type="caution">
    <text evidence="9">The sequence shown here is derived from an EMBL/GenBank/DDBJ whole genome shotgun (WGS) entry which is preliminary data.</text>
</comment>
<dbReference type="InterPro" id="IPR010209">
    <property type="entry name" value="Ion_transpt_RnfG/RsxG"/>
</dbReference>
<keyword evidence="6" id="KW-1003">Cell membrane</keyword>
<dbReference type="GO" id="GO:0009055">
    <property type="term" value="F:electron transfer activity"/>
    <property type="evidence" value="ECO:0007669"/>
    <property type="project" value="InterPro"/>
</dbReference>
<keyword evidence="10" id="KW-1185">Reference proteome</keyword>
<evidence type="ECO:0000256" key="3">
    <source>
        <dbReference type="ARBA" id="ARBA00022630"/>
    </source>
</evidence>
<protein>
    <recommendedName>
        <fullName evidence="6">Ion-translocating oxidoreductase complex subunit G</fullName>
        <ecNumber evidence="6">7.-.-.-</ecNumber>
    </recommendedName>
    <alternativeName>
        <fullName evidence="6">Rnf electron transport complex subunit G</fullName>
    </alternativeName>
</protein>
<evidence type="ECO:0000256" key="6">
    <source>
        <dbReference type="HAMAP-Rule" id="MF_00479"/>
    </source>
</evidence>
<dbReference type="NCBIfam" id="NF002519">
    <property type="entry name" value="PRK01908.1"/>
    <property type="match status" value="1"/>
</dbReference>
<dbReference type="NCBIfam" id="TIGR01947">
    <property type="entry name" value="rnfG"/>
    <property type="match status" value="1"/>
</dbReference>
<evidence type="ECO:0000313" key="10">
    <source>
        <dbReference type="Proteomes" id="UP000317839"/>
    </source>
</evidence>
<evidence type="ECO:0000256" key="5">
    <source>
        <dbReference type="ARBA" id="ARBA00022982"/>
    </source>
</evidence>
<dbReference type="PANTHER" id="PTHR36118">
    <property type="entry name" value="ION-TRANSLOCATING OXIDOREDUCTASE COMPLEX SUBUNIT G"/>
    <property type="match status" value="1"/>
</dbReference>
<dbReference type="EMBL" id="VIKR01000006">
    <property type="protein sequence ID" value="TQV71632.1"/>
    <property type="molecule type" value="Genomic_DNA"/>
</dbReference>
<feature type="modified residue" description="FMN phosphoryl threonine" evidence="6">
    <location>
        <position position="186"/>
    </location>
</feature>
<dbReference type="InterPro" id="IPR007329">
    <property type="entry name" value="FMN-bd"/>
</dbReference>
<comment type="cofactor">
    <cofactor evidence="6">
        <name>FMN</name>
        <dbReference type="ChEBI" id="CHEBI:58210"/>
    </cofactor>
</comment>
<proteinExistence type="inferred from homology"/>
<feature type="domain" description="FMN-binding" evidence="8">
    <location>
        <begin position="111"/>
        <end position="203"/>
    </location>
</feature>
<comment type="subunit">
    <text evidence="6">The complex is composed of six subunits: RnfA, RnfB, RnfC, RnfD, RnfE and RnfG.</text>
</comment>
<evidence type="ECO:0000256" key="4">
    <source>
        <dbReference type="ARBA" id="ARBA00022643"/>
    </source>
</evidence>
<dbReference type="GO" id="GO:0022900">
    <property type="term" value="P:electron transport chain"/>
    <property type="evidence" value="ECO:0007669"/>
    <property type="project" value="UniProtKB-UniRule"/>
</dbReference>
<dbReference type="PANTHER" id="PTHR36118:SF1">
    <property type="entry name" value="ION-TRANSLOCATING OXIDOREDUCTASE COMPLEX SUBUNIT G"/>
    <property type="match status" value="1"/>
</dbReference>
<dbReference type="AlphaFoldDB" id="A0A545T336"/>
<keyword evidence="5 6" id="KW-0249">Electron transport</keyword>
<dbReference type="Proteomes" id="UP000317839">
    <property type="component" value="Unassembled WGS sequence"/>
</dbReference>
<accession>A0A545T336</accession>
<dbReference type="RefSeq" id="WP_142944031.1">
    <property type="nucleotide sequence ID" value="NZ_VIKR01000006.1"/>
</dbReference>
<dbReference type="Gene3D" id="3.90.1010.20">
    <property type="match status" value="1"/>
</dbReference>
<dbReference type="HAMAP" id="MF_00479">
    <property type="entry name" value="RsxG_RnfG"/>
    <property type="match status" value="1"/>
</dbReference>
<evidence type="ECO:0000313" key="9">
    <source>
        <dbReference type="EMBL" id="TQV71632.1"/>
    </source>
</evidence>
<reference evidence="9 10" key="1">
    <citation type="submission" date="2019-06" db="EMBL/GenBank/DDBJ databases">
        <title>Draft genome of Aliikangiella marina GYP-15.</title>
        <authorList>
            <person name="Wang G."/>
        </authorList>
    </citation>
    <scope>NUCLEOTIDE SEQUENCE [LARGE SCALE GENOMIC DNA]</scope>
    <source>
        <strain evidence="9 10">GYP-15</strain>
    </source>
</reference>
<gene>
    <name evidence="9" type="primary">rsxG</name>
    <name evidence="6" type="synonym">rnfG</name>
    <name evidence="9" type="ORF">FLL45_21010</name>
</gene>
<evidence type="ECO:0000259" key="8">
    <source>
        <dbReference type="SMART" id="SM00900"/>
    </source>
</evidence>
<dbReference type="PIRSF" id="PIRSF006091">
    <property type="entry name" value="E_trnsport_RnfG"/>
    <property type="match status" value="1"/>
</dbReference>
<comment type="function">
    <text evidence="6">Part of a membrane-bound complex that couples electron transfer with translocation of ions across the membrane.</text>
</comment>
<keyword evidence="2 6" id="KW-0597">Phosphoprotein</keyword>
<evidence type="ECO:0000256" key="1">
    <source>
        <dbReference type="ARBA" id="ARBA00022448"/>
    </source>
</evidence>